<dbReference type="Proteomes" id="UP001516351">
    <property type="component" value="Unassembled WGS sequence"/>
</dbReference>
<dbReference type="InterPro" id="IPR011051">
    <property type="entry name" value="RmlC_Cupin_sf"/>
</dbReference>
<dbReference type="InterPro" id="IPR009057">
    <property type="entry name" value="Homeodomain-like_sf"/>
</dbReference>
<accession>A0ABX2P111</accession>
<evidence type="ECO:0000256" key="2">
    <source>
        <dbReference type="ARBA" id="ARBA00023125"/>
    </source>
</evidence>
<protein>
    <submittedName>
        <fullName evidence="5">AraC family transcriptional regulator</fullName>
    </submittedName>
</protein>
<feature type="domain" description="HTH araC/xylS-type" evidence="4">
    <location>
        <begin position="196"/>
        <end position="297"/>
    </location>
</feature>
<dbReference type="InterPro" id="IPR050204">
    <property type="entry name" value="AraC_XylS_family_regulators"/>
</dbReference>
<dbReference type="EMBL" id="JABXXV010000001">
    <property type="protein sequence ID" value="NVN45269.1"/>
    <property type="molecule type" value="Genomic_DNA"/>
</dbReference>
<dbReference type="SUPFAM" id="SSF51182">
    <property type="entry name" value="RmlC-like cupins"/>
    <property type="match status" value="1"/>
</dbReference>
<evidence type="ECO:0000313" key="6">
    <source>
        <dbReference type="Proteomes" id="UP001516351"/>
    </source>
</evidence>
<dbReference type="Gene3D" id="1.10.10.60">
    <property type="entry name" value="Homeodomain-like"/>
    <property type="match status" value="2"/>
</dbReference>
<keyword evidence="3" id="KW-0804">Transcription</keyword>
<dbReference type="RefSeq" id="WP_267310959.1">
    <property type="nucleotide sequence ID" value="NZ_JABXXV010000001.1"/>
</dbReference>
<gene>
    <name evidence="5" type="ORF">HW542_00430</name>
</gene>
<dbReference type="InterPro" id="IPR003313">
    <property type="entry name" value="AraC-bd"/>
</dbReference>
<evidence type="ECO:0000259" key="4">
    <source>
        <dbReference type="PROSITE" id="PS01124"/>
    </source>
</evidence>
<evidence type="ECO:0000256" key="1">
    <source>
        <dbReference type="ARBA" id="ARBA00023015"/>
    </source>
</evidence>
<evidence type="ECO:0000313" key="5">
    <source>
        <dbReference type="EMBL" id="NVN45269.1"/>
    </source>
</evidence>
<dbReference type="PANTHER" id="PTHR46796">
    <property type="entry name" value="HTH-TYPE TRANSCRIPTIONAL ACTIVATOR RHAS-RELATED"/>
    <property type="match status" value="1"/>
</dbReference>
<name>A0ABX2P111_9PROT</name>
<sequence length="319" mass="35325">MVATREHRNDRRRGGRIPAILELFPEQKVESFRWHRHNYPAPIARWNYHPEYELHLITHGAGRVMIGDHIGPFEARQLVLVGPDLPHAWFSPLGEGEVMAGRDVVLQFSQSWIDGLIGLCPELAGLTRLLAESRHGLEFLGEQALRFGAMLEELGERTGGARLAGAIALLADLTSCSWRRLATRHDPETPETTKGGQIARLVRQLLTADPAEIRHQRIAASLGMTASTFSRQFRALTGESFMGFLQRLRIGHACHLLTTTPLAVTDICRASGFGNLSNFNRAFLSLRGCTPRQFRQQARQIAMAETCAAVVPSGGLVLS</sequence>
<keyword evidence="1" id="KW-0805">Transcription regulation</keyword>
<dbReference type="InterPro" id="IPR018060">
    <property type="entry name" value="HTH_AraC"/>
</dbReference>
<dbReference type="Pfam" id="PF02311">
    <property type="entry name" value="AraC_binding"/>
    <property type="match status" value="1"/>
</dbReference>
<dbReference type="PROSITE" id="PS01124">
    <property type="entry name" value="HTH_ARAC_FAMILY_2"/>
    <property type="match status" value="1"/>
</dbReference>
<keyword evidence="6" id="KW-1185">Reference proteome</keyword>
<dbReference type="Pfam" id="PF12833">
    <property type="entry name" value="HTH_18"/>
    <property type="match status" value="1"/>
</dbReference>
<evidence type="ECO:0000256" key="3">
    <source>
        <dbReference type="ARBA" id="ARBA00023163"/>
    </source>
</evidence>
<dbReference type="InterPro" id="IPR018062">
    <property type="entry name" value="HTH_AraC-typ_CS"/>
</dbReference>
<dbReference type="CDD" id="cd06976">
    <property type="entry name" value="cupin_MtlR-like_N"/>
    <property type="match status" value="1"/>
</dbReference>
<dbReference type="PROSITE" id="PS00041">
    <property type="entry name" value="HTH_ARAC_FAMILY_1"/>
    <property type="match status" value="1"/>
</dbReference>
<reference evidence="5 6" key="1">
    <citation type="submission" date="2020-06" db="EMBL/GenBank/DDBJ databases">
        <title>Synonyms of Asaia species.</title>
        <authorList>
            <person name="Sombolestani A."/>
        </authorList>
    </citation>
    <scope>NUCLEOTIDE SEQUENCE [LARGE SCALE GENOMIC DNA]</scope>
    <source>
        <strain evidence="5 6">LMG 27047</strain>
    </source>
</reference>
<dbReference type="SUPFAM" id="SSF46689">
    <property type="entry name" value="Homeodomain-like"/>
    <property type="match status" value="2"/>
</dbReference>
<organism evidence="5 6">
    <name type="scientific">Asaia spathodeae</name>
    <dbReference type="NCBI Taxonomy" id="657016"/>
    <lineage>
        <taxon>Bacteria</taxon>
        <taxon>Pseudomonadati</taxon>
        <taxon>Pseudomonadota</taxon>
        <taxon>Alphaproteobacteria</taxon>
        <taxon>Acetobacterales</taxon>
        <taxon>Acetobacteraceae</taxon>
        <taxon>Asaia</taxon>
    </lineage>
</organism>
<proteinExistence type="predicted"/>
<dbReference type="SMART" id="SM00342">
    <property type="entry name" value="HTH_ARAC"/>
    <property type="match status" value="1"/>
</dbReference>
<keyword evidence="2" id="KW-0238">DNA-binding</keyword>
<comment type="caution">
    <text evidence="5">The sequence shown here is derived from an EMBL/GenBank/DDBJ whole genome shotgun (WGS) entry which is preliminary data.</text>
</comment>